<sequence length="446" mass="49979">MAKFSWHITGKKTSYSLFLPIVMSAQVIAMENTYPPSQSSPIDTAKTPMFVSLGFDDNNDLEGLKWVLDTLASHKNPNGMDKHANRNLTASFFMLCGQSKENEDVLNLWRRAHQAGHDIGNHTETHPDDKVNWNPLDSWMAPEAWQQEVTLCNQFLTSAVEEGGIGIEKAHGFRAPFLTYNDNTLKAVIQNGIAYDVSFPAGITPSHDGTNNYWPYTLENGSPEHDLAVNGGWKPQIANYPGLWEVPAHTLIVPPDNLTSEYGIDYSLRDKIAKRVPWFDPESGKGDNFDWNLYSEPAWGAAGLSGDEVFAIYAYNLDLRLKGNRAPLVLGLHSGFYGLVNGQEQFGMPGSDTQSRQAALSKFIKYALSKSEVRFVSHIEIIDWMNKPEPLTLCPKEDWNVYTTYAEGSVVAYRGDNYIAKWWTTQQIPGLYENSPWELILSCTAN</sequence>
<dbReference type="GO" id="GO:0030246">
    <property type="term" value="F:carbohydrate binding"/>
    <property type="evidence" value="ECO:0007669"/>
    <property type="project" value="InterPro"/>
</dbReference>
<dbReference type="PANTHER" id="PTHR45985">
    <property type="match status" value="1"/>
</dbReference>
<feature type="domain" description="NodB homology" evidence="2">
    <location>
        <begin position="49"/>
        <end position="267"/>
    </location>
</feature>
<dbReference type="CDD" id="cd12215">
    <property type="entry name" value="ChiC_BD"/>
    <property type="match status" value="1"/>
</dbReference>
<proteinExistence type="predicted"/>
<dbReference type="SUPFAM" id="SSF51055">
    <property type="entry name" value="Carbohydrate binding domain"/>
    <property type="match status" value="1"/>
</dbReference>
<dbReference type="STRING" id="1796497.GCE9029_01162"/>
<dbReference type="PROSITE" id="PS51677">
    <property type="entry name" value="NODB"/>
    <property type="match status" value="1"/>
</dbReference>
<dbReference type="GO" id="GO:0004553">
    <property type="term" value="F:hydrolase activity, hydrolyzing O-glycosyl compounds"/>
    <property type="evidence" value="ECO:0007669"/>
    <property type="project" value="InterPro"/>
</dbReference>
<dbReference type="InterPro" id="IPR011330">
    <property type="entry name" value="Glyco_hydro/deAcase_b/a-brl"/>
</dbReference>
<dbReference type="Gene3D" id="3.20.20.370">
    <property type="entry name" value="Glycoside hydrolase/deacetylase"/>
    <property type="match status" value="1"/>
</dbReference>
<dbReference type="GO" id="GO:0016810">
    <property type="term" value="F:hydrolase activity, acting on carbon-nitrogen (but not peptide) bonds"/>
    <property type="evidence" value="ECO:0007669"/>
    <property type="project" value="InterPro"/>
</dbReference>
<dbReference type="InterPro" id="IPR002509">
    <property type="entry name" value="NODB_dom"/>
</dbReference>
<evidence type="ECO:0000256" key="1">
    <source>
        <dbReference type="ARBA" id="ARBA00022801"/>
    </source>
</evidence>
<evidence type="ECO:0000313" key="3">
    <source>
        <dbReference type="EMBL" id="CZF78954.1"/>
    </source>
</evidence>
<name>A0A128EXR8_9GAMM</name>
<dbReference type="PANTHER" id="PTHR45985:SF3">
    <property type="entry name" value="CHITIN DEACETYLASE-LIKE 4"/>
    <property type="match status" value="1"/>
</dbReference>
<evidence type="ECO:0000259" key="2">
    <source>
        <dbReference type="PROSITE" id="PS51677"/>
    </source>
</evidence>
<dbReference type="SUPFAM" id="SSF88713">
    <property type="entry name" value="Glycoside hydrolase/deacetylase"/>
    <property type="match status" value="1"/>
</dbReference>
<keyword evidence="1" id="KW-0378">Hydrolase</keyword>
<organism evidence="3 4">
    <name type="scientific">Grimontia celer</name>
    <dbReference type="NCBI Taxonomy" id="1796497"/>
    <lineage>
        <taxon>Bacteria</taxon>
        <taxon>Pseudomonadati</taxon>
        <taxon>Pseudomonadota</taxon>
        <taxon>Gammaproteobacteria</taxon>
        <taxon>Vibrionales</taxon>
        <taxon>Vibrionaceae</taxon>
        <taxon>Grimontia</taxon>
    </lineage>
</organism>
<dbReference type="AlphaFoldDB" id="A0A128EXR8"/>
<dbReference type="OrthoDB" id="9812065at2"/>
<protein>
    <submittedName>
        <fullName evidence="3">Polysaccharide deacetylase</fullName>
    </submittedName>
</protein>
<dbReference type="GO" id="GO:0005975">
    <property type="term" value="P:carbohydrate metabolic process"/>
    <property type="evidence" value="ECO:0007669"/>
    <property type="project" value="InterPro"/>
</dbReference>
<dbReference type="EMBL" id="FIZX01000001">
    <property type="protein sequence ID" value="CZF78954.1"/>
    <property type="molecule type" value="Genomic_DNA"/>
</dbReference>
<dbReference type="InterPro" id="IPR003610">
    <property type="entry name" value="CBM5/12"/>
</dbReference>
<dbReference type="GO" id="GO:0005576">
    <property type="term" value="C:extracellular region"/>
    <property type="evidence" value="ECO:0007669"/>
    <property type="project" value="InterPro"/>
</dbReference>
<dbReference type="InterPro" id="IPR036573">
    <property type="entry name" value="CBM_sf_5/12"/>
</dbReference>
<accession>A0A128EXR8</accession>
<dbReference type="Proteomes" id="UP000071641">
    <property type="component" value="Unassembled WGS sequence"/>
</dbReference>
<dbReference type="SMART" id="SM00495">
    <property type="entry name" value="ChtBD3"/>
    <property type="match status" value="1"/>
</dbReference>
<reference evidence="4" key="1">
    <citation type="submission" date="2016-02" db="EMBL/GenBank/DDBJ databases">
        <authorList>
            <person name="Rodrigo-Torres Lidia"/>
            <person name="Arahal R.David."/>
        </authorList>
    </citation>
    <scope>NUCLEOTIDE SEQUENCE [LARGE SCALE GENOMIC DNA]</scope>
    <source>
        <strain evidence="4">CECT 9029</strain>
    </source>
</reference>
<dbReference type="Pfam" id="PF01522">
    <property type="entry name" value="Polysacc_deac_1"/>
    <property type="match status" value="1"/>
</dbReference>
<keyword evidence="4" id="KW-1185">Reference proteome</keyword>
<dbReference type="InterPro" id="IPR052740">
    <property type="entry name" value="CE4"/>
</dbReference>
<dbReference type="Gene3D" id="2.10.10.20">
    <property type="entry name" value="Carbohydrate-binding module superfamily 5/12"/>
    <property type="match status" value="1"/>
</dbReference>
<dbReference type="RefSeq" id="WP_062661617.1">
    <property type="nucleotide sequence ID" value="NZ_FIZX01000001.1"/>
</dbReference>
<gene>
    <name evidence="3" type="ORF">GCE9029_01162</name>
</gene>
<evidence type="ECO:0000313" key="4">
    <source>
        <dbReference type="Proteomes" id="UP000071641"/>
    </source>
</evidence>